<dbReference type="AntiFam" id="ANF00210">
    <property type="entry name" value="Shadow ORF (opposite tuaD)"/>
</dbReference>
<feature type="region of interest" description="Disordered" evidence="1">
    <location>
        <begin position="154"/>
        <end position="176"/>
    </location>
</feature>
<protein>
    <submittedName>
        <fullName evidence="2">Unannotated protein</fullName>
    </submittedName>
</protein>
<proteinExistence type="predicted"/>
<gene>
    <name evidence="2" type="ORF">UFOPK3402_01051</name>
</gene>
<accession>A0A6J7EDA0</accession>
<reference evidence="2" key="1">
    <citation type="submission" date="2020-05" db="EMBL/GenBank/DDBJ databases">
        <authorList>
            <person name="Chiriac C."/>
            <person name="Salcher M."/>
            <person name="Ghai R."/>
            <person name="Kavagutti S V."/>
        </authorList>
    </citation>
    <scope>NUCLEOTIDE SEQUENCE</scope>
</reference>
<dbReference type="AlphaFoldDB" id="A0A6J7EDA0"/>
<evidence type="ECO:0000256" key="1">
    <source>
        <dbReference type="SAM" id="MobiDB-lite"/>
    </source>
</evidence>
<dbReference type="EMBL" id="CAFBLS010000120">
    <property type="protein sequence ID" value="CAB4877793.1"/>
    <property type="molecule type" value="Genomic_DNA"/>
</dbReference>
<name>A0A6J7EDA0_9ZZZZ</name>
<organism evidence="2">
    <name type="scientific">freshwater metagenome</name>
    <dbReference type="NCBI Taxonomy" id="449393"/>
    <lineage>
        <taxon>unclassified sequences</taxon>
        <taxon>metagenomes</taxon>
        <taxon>ecological metagenomes</taxon>
    </lineage>
</organism>
<evidence type="ECO:0000313" key="2">
    <source>
        <dbReference type="EMBL" id="CAB4877793.1"/>
    </source>
</evidence>
<sequence length="201" mass="21257">MQGVLDREALAQELGVPGHLDPVGRDPLQALLDRRGSADRHRRLADDEGARLQVRGKALDRPEDLGHVGPLRPGKLRCAHADEVDVGELTGLRKRGGEPQPARLDVAGQDVAEAGLVEGHRAGLQDRDLGRVDIDPDDLVAELGHAGRVGRAEVAGTDDGQSQSHGPKGIAGADIGTATSTLEVWRTVSRREFADGARPGV</sequence>